<accession>A0A0C9Y8A3</accession>
<reference evidence="8" key="2">
    <citation type="submission" date="2015-01" db="EMBL/GenBank/DDBJ databases">
        <title>Evolutionary Origins and Diversification of the Mycorrhizal Mutualists.</title>
        <authorList>
            <consortium name="DOE Joint Genome Institute"/>
            <consortium name="Mycorrhizal Genomics Consortium"/>
            <person name="Kohler A."/>
            <person name="Kuo A."/>
            <person name="Nagy L.G."/>
            <person name="Floudas D."/>
            <person name="Copeland A."/>
            <person name="Barry K.W."/>
            <person name="Cichocki N."/>
            <person name="Veneault-Fourrey C."/>
            <person name="LaButti K."/>
            <person name="Lindquist E.A."/>
            <person name="Lipzen A."/>
            <person name="Lundell T."/>
            <person name="Morin E."/>
            <person name="Murat C."/>
            <person name="Riley R."/>
            <person name="Ohm R."/>
            <person name="Sun H."/>
            <person name="Tunlid A."/>
            <person name="Henrissat B."/>
            <person name="Grigoriev I.V."/>
            <person name="Hibbett D.S."/>
            <person name="Martin F."/>
        </authorList>
    </citation>
    <scope>NUCLEOTIDE SEQUENCE [LARGE SCALE GENOMIC DNA]</scope>
    <source>
        <strain evidence="8">LaAM-08-1</strain>
    </source>
</reference>
<keyword evidence="4 5" id="KW-0811">Translocation</keyword>
<comment type="domain">
    <text evidence="5">The twin CX3C motif contains 4 conserved Cys residues that form 2 disulfide bonds in the mitochondrial intermembrane space.</text>
</comment>
<dbReference type="Proteomes" id="UP000054477">
    <property type="component" value="Unassembled WGS sequence"/>
</dbReference>
<keyword evidence="5" id="KW-0496">Mitochondrion</keyword>
<dbReference type="STRING" id="1095629.A0A0C9Y8A3"/>
<dbReference type="EMBL" id="KN838571">
    <property type="protein sequence ID" value="KIK04273.1"/>
    <property type="molecule type" value="Genomic_DNA"/>
</dbReference>
<evidence type="ECO:0000256" key="1">
    <source>
        <dbReference type="ARBA" id="ARBA00006720"/>
    </source>
</evidence>
<comment type="subunit">
    <text evidence="5">Heterohexamer.</text>
</comment>
<dbReference type="Pfam" id="PF02953">
    <property type="entry name" value="zf-Tim10_DDP"/>
    <property type="match status" value="1"/>
</dbReference>
<dbReference type="AlphaFoldDB" id="A0A0C9Y8A3"/>
<keyword evidence="8" id="KW-1185">Reference proteome</keyword>
<dbReference type="Gene3D" id="1.10.287.810">
    <property type="entry name" value="Mitochondrial import inner membrane translocase subunit tim13 like domains"/>
    <property type="match status" value="1"/>
</dbReference>
<keyword evidence="2 5" id="KW-0472">Membrane</keyword>
<evidence type="ECO:0000256" key="5">
    <source>
        <dbReference type="RuleBase" id="RU367043"/>
    </source>
</evidence>
<keyword evidence="5" id="KW-1015">Disulfide bond</keyword>
<keyword evidence="5" id="KW-0143">Chaperone</keyword>
<dbReference type="SUPFAM" id="SSF144122">
    <property type="entry name" value="Tim10-like"/>
    <property type="match status" value="1"/>
</dbReference>
<protein>
    <recommendedName>
        <fullName evidence="5">Mitochondrial import inner membrane translocase subunit</fullName>
    </recommendedName>
</protein>
<dbReference type="GO" id="GO:0005743">
    <property type="term" value="C:mitochondrial inner membrane"/>
    <property type="evidence" value="ECO:0007669"/>
    <property type="project" value="UniProtKB-SubCell"/>
</dbReference>
<dbReference type="OrthoDB" id="344165at2759"/>
<gene>
    <name evidence="7" type="ORF">K443DRAFT_676034</name>
</gene>
<proteinExistence type="inferred from homology"/>
<evidence type="ECO:0000313" key="7">
    <source>
        <dbReference type="EMBL" id="KIK04273.1"/>
    </source>
</evidence>
<comment type="function">
    <text evidence="5">Mitochondrial intermembrane chaperone that participates in the import and insertion of some multi-pass transmembrane proteins into the mitochondrial inner membrane. Also required for the transfer of beta-barrel precursors from the TOM complex to the sorting and assembly machinery (SAM complex) of the outer membrane. Acts as a chaperone-like protein that protects the hydrophobic precursors from aggregation and guide them through the mitochondrial intermembrane space.</text>
</comment>
<evidence type="ECO:0000313" key="8">
    <source>
        <dbReference type="Proteomes" id="UP000054477"/>
    </source>
</evidence>
<dbReference type="GO" id="GO:0015031">
    <property type="term" value="P:protein transport"/>
    <property type="evidence" value="ECO:0007669"/>
    <property type="project" value="UniProtKB-KW"/>
</dbReference>
<name>A0A0C9Y8A3_9AGAR</name>
<dbReference type="HOGENOM" id="CLU_141397_1_0_1"/>
<dbReference type="InterPro" id="IPR004217">
    <property type="entry name" value="Tim10-like"/>
</dbReference>
<keyword evidence="5" id="KW-0813">Transport</keyword>
<evidence type="ECO:0000256" key="2">
    <source>
        <dbReference type="ARBA" id="ARBA00022792"/>
    </source>
</evidence>
<sequence>MFDNFNFDQATQKELSTFIEKEQAQAKLQASIQRFTDLCWDKCMSSKPSTTLSRAEESCLTNCVERFLDSSLHMVKELENKRAQLSS</sequence>
<dbReference type="InterPro" id="IPR035427">
    <property type="entry name" value="Tim10-like_dom_sf"/>
</dbReference>
<reference evidence="7 8" key="1">
    <citation type="submission" date="2014-04" db="EMBL/GenBank/DDBJ databases">
        <authorList>
            <consortium name="DOE Joint Genome Institute"/>
            <person name="Kuo A."/>
            <person name="Kohler A."/>
            <person name="Nagy L.G."/>
            <person name="Floudas D."/>
            <person name="Copeland A."/>
            <person name="Barry K.W."/>
            <person name="Cichocki N."/>
            <person name="Veneault-Fourrey C."/>
            <person name="LaButti K."/>
            <person name="Lindquist E.A."/>
            <person name="Lipzen A."/>
            <person name="Lundell T."/>
            <person name="Morin E."/>
            <person name="Murat C."/>
            <person name="Sun H."/>
            <person name="Tunlid A."/>
            <person name="Henrissat B."/>
            <person name="Grigoriev I.V."/>
            <person name="Hibbett D.S."/>
            <person name="Martin F."/>
            <person name="Nordberg H.P."/>
            <person name="Cantor M.N."/>
            <person name="Hua S.X."/>
        </authorList>
    </citation>
    <scope>NUCLEOTIDE SEQUENCE [LARGE SCALE GENOMIC DNA]</scope>
    <source>
        <strain evidence="7 8">LaAM-08-1</strain>
    </source>
</reference>
<keyword evidence="3 5" id="KW-0653">Protein transport</keyword>
<comment type="subcellular location">
    <subcellularLocation>
        <location evidence="5">Mitochondrion inner membrane</location>
        <topology evidence="5">Peripheral membrane protein</topology>
        <orientation evidence="5">Intermembrane side</orientation>
    </subcellularLocation>
</comment>
<evidence type="ECO:0000256" key="3">
    <source>
        <dbReference type="ARBA" id="ARBA00022927"/>
    </source>
</evidence>
<feature type="domain" description="Tim10-like" evidence="6">
    <location>
        <begin position="18"/>
        <end position="79"/>
    </location>
</feature>
<organism evidence="7 8">
    <name type="scientific">Laccaria amethystina LaAM-08-1</name>
    <dbReference type="NCBI Taxonomy" id="1095629"/>
    <lineage>
        <taxon>Eukaryota</taxon>
        <taxon>Fungi</taxon>
        <taxon>Dikarya</taxon>
        <taxon>Basidiomycota</taxon>
        <taxon>Agaricomycotina</taxon>
        <taxon>Agaricomycetes</taxon>
        <taxon>Agaricomycetidae</taxon>
        <taxon>Agaricales</taxon>
        <taxon>Agaricineae</taxon>
        <taxon>Hydnangiaceae</taxon>
        <taxon>Laccaria</taxon>
    </lineage>
</organism>
<comment type="similarity">
    <text evidence="1 5">Belongs to the small Tim family.</text>
</comment>
<evidence type="ECO:0000256" key="4">
    <source>
        <dbReference type="ARBA" id="ARBA00023010"/>
    </source>
</evidence>
<evidence type="ECO:0000259" key="6">
    <source>
        <dbReference type="Pfam" id="PF02953"/>
    </source>
</evidence>
<keyword evidence="2 5" id="KW-0999">Mitochondrion inner membrane</keyword>